<dbReference type="FunFam" id="1.10.287.130:FF:000001">
    <property type="entry name" value="Two-component sensor histidine kinase"/>
    <property type="match status" value="1"/>
</dbReference>
<organism evidence="14 15">
    <name type="scientific">Lentihominibacter hominis</name>
    <dbReference type="NCBI Taxonomy" id="2763645"/>
    <lineage>
        <taxon>Bacteria</taxon>
        <taxon>Bacillati</taxon>
        <taxon>Bacillota</taxon>
        <taxon>Clostridia</taxon>
        <taxon>Peptostreptococcales</taxon>
        <taxon>Anaerovoracaceae</taxon>
        <taxon>Lentihominibacter</taxon>
    </lineage>
</organism>
<dbReference type="GO" id="GO:0016020">
    <property type="term" value="C:membrane"/>
    <property type="evidence" value="ECO:0007669"/>
    <property type="project" value="UniProtKB-SubCell"/>
</dbReference>
<keyword evidence="7 14" id="KW-0418">Kinase</keyword>
<dbReference type="Pfam" id="PF02518">
    <property type="entry name" value="HATPase_c"/>
    <property type="match status" value="1"/>
</dbReference>
<dbReference type="SMART" id="SM00388">
    <property type="entry name" value="HisKA"/>
    <property type="match status" value="1"/>
</dbReference>
<dbReference type="InterPro" id="IPR003594">
    <property type="entry name" value="HATPase_dom"/>
</dbReference>
<evidence type="ECO:0000313" key="14">
    <source>
        <dbReference type="EMBL" id="MBC8568798.1"/>
    </source>
</evidence>
<dbReference type="Gene3D" id="6.10.340.10">
    <property type="match status" value="1"/>
</dbReference>
<dbReference type="CDD" id="cd00082">
    <property type="entry name" value="HisKA"/>
    <property type="match status" value="1"/>
</dbReference>
<dbReference type="PROSITE" id="PS50109">
    <property type="entry name" value="HIS_KIN"/>
    <property type="match status" value="1"/>
</dbReference>
<keyword evidence="15" id="KW-1185">Reference proteome</keyword>
<evidence type="ECO:0000256" key="2">
    <source>
        <dbReference type="ARBA" id="ARBA00004370"/>
    </source>
</evidence>
<name>A0A926E7V0_9FIRM</name>
<dbReference type="InterPro" id="IPR050351">
    <property type="entry name" value="BphY/WalK/GraS-like"/>
</dbReference>
<dbReference type="CDD" id="cd00075">
    <property type="entry name" value="HATPase"/>
    <property type="match status" value="1"/>
</dbReference>
<comment type="subcellular location">
    <subcellularLocation>
        <location evidence="2">Membrane</location>
    </subcellularLocation>
</comment>
<accession>A0A926E7V0</accession>
<comment type="catalytic activity">
    <reaction evidence="1">
        <text>ATP + protein L-histidine = ADP + protein N-phospho-L-histidine.</text>
        <dbReference type="EC" id="2.7.13.3"/>
    </reaction>
</comment>
<keyword evidence="11" id="KW-1133">Transmembrane helix</keyword>
<dbReference type="FunFam" id="3.30.565.10:FF:000006">
    <property type="entry name" value="Sensor histidine kinase WalK"/>
    <property type="match status" value="1"/>
</dbReference>
<dbReference type="Gene3D" id="3.30.565.10">
    <property type="entry name" value="Histidine kinase-like ATPase, C-terminal domain"/>
    <property type="match status" value="1"/>
</dbReference>
<feature type="transmembrane region" description="Helical" evidence="11">
    <location>
        <begin position="12"/>
        <end position="36"/>
    </location>
</feature>
<evidence type="ECO:0000256" key="8">
    <source>
        <dbReference type="ARBA" id="ARBA00022840"/>
    </source>
</evidence>
<evidence type="ECO:0000259" key="12">
    <source>
        <dbReference type="PROSITE" id="PS50109"/>
    </source>
</evidence>
<dbReference type="GO" id="GO:0007234">
    <property type="term" value="P:osmosensory signaling via phosphorelay pathway"/>
    <property type="evidence" value="ECO:0007669"/>
    <property type="project" value="TreeGrafter"/>
</dbReference>
<dbReference type="GO" id="GO:0000155">
    <property type="term" value="F:phosphorelay sensor kinase activity"/>
    <property type="evidence" value="ECO:0007669"/>
    <property type="project" value="InterPro"/>
</dbReference>
<evidence type="ECO:0000256" key="10">
    <source>
        <dbReference type="ARBA" id="ARBA00023136"/>
    </source>
</evidence>
<dbReference type="CDD" id="cd06225">
    <property type="entry name" value="HAMP"/>
    <property type="match status" value="1"/>
</dbReference>
<evidence type="ECO:0000256" key="6">
    <source>
        <dbReference type="ARBA" id="ARBA00022741"/>
    </source>
</evidence>
<evidence type="ECO:0000259" key="13">
    <source>
        <dbReference type="PROSITE" id="PS50885"/>
    </source>
</evidence>
<keyword evidence="4" id="KW-0597">Phosphoprotein</keyword>
<keyword evidence="6" id="KW-0547">Nucleotide-binding</keyword>
<evidence type="ECO:0000256" key="9">
    <source>
        <dbReference type="ARBA" id="ARBA00023012"/>
    </source>
</evidence>
<gene>
    <name evidence="14" type="ORF">H8692_08510</name>
</gene>
<dbReference type="InterPro" id="IPR004358">
    <property type="entry name" value="Sig_transdc_His_kin-like_C"/>
</dbReference>
<keyword evidence="5" id="KW-0808">Transferase</keyword>
<dbReference type="SUPFAM" id="SSF55874">
    <property type="entry name" value="ATPase domain of HSP90 chaperone/DNA topoisomerase II/histidine kinase"/>
    <property type="match status" value="1"/>
</dbReference>
<sequence>MINKKTFHITVVFSAMVFLILVITVFLTNLFIILLLRSGILTNPRPELILLVSALVSIIVGTIFSQVIGKRPLKFIQNIDNATKEVVKGNFEVRLSDNIQAEELRSVAQNFNKMIQELSNTEIFRTDFIENVSHEFKTPCSAIEGYATLLQNNSLTEEKRTEYTNRILFNTRRLSNLTGNILLLSRLENQEIEVKKETFSLDEQLREVILLFESQWIEKELDLDIDLCTVNYTGNREMLMQVWQNIFGNAMKFVPDRGQIRVLLSTDRRSVKISIVDNGIGMSKDVLKRIYEKFYQADSSRNEIGNGLGLTLAKRIVDLHGGTISVSSEIGKGTAFTVTLPLK</sequence>
<evidence type="ECO:0000256" key="5">
    <source>
        <dbReference type="ARBA" id="ARBA00022679"/>
    </source>
</evidence>
<dbReference type="EC" id="2.7.13.3" evidence="3"/>
<evidence type="ECO:0000256" key="11">
    <source>
        <dbReference type="SAM" id="Phobius"/>
    </source>
</evidence>
<evidence type="ECO:0000256" key="7">
    <source>
        <dbReference type="ARBA" id="ARBA00022777"/>
    </source>
</evidence>
<dbReference type="GO" id="GO:0000156">
    <property type="term" value="F:phosphorelay response regulator activity"/>
    <property type="evidence" value="ECO:0007669"/>
    <property type="project" value="TreeGrafter"/>
</dbReference>
<reference evidence="14" key="1">
    <citation type="submission" date="2020-08" db="EMBL/GenBank/DDBJ databases">
        <title>Genome public.</title>
        <authorList>
            <person name="Liu C."/>
            <person name="Sun Q."/>
        </authorList>
    </citation>
    <scope>NUCLEOTIDE SEQUENCE</scope>
    <source>
        <strain evidence="14">NSJ-24</strain>
    </source>
</reference>
<dbReference type="Proteomes" id="UP000610862">
    <property type="component" value="Unassembled WGS sequence"/>
</dbReference>
<dbReference type="InterPro" id="IPR005467">
    <property type="entry name" value="His_kinase_dom"/>
</dbReference>
<proteinExistence type="predicted"/>
<dbReference type="PRINTS" id="PR00344">
    <property type="entry name" value="BCTRLSENSOR"/>
</dbReference>
<keyword evidence="11" id="KW-0812">Transmembrane</keyword>
<keyword evidence="10 11" id="KW-0472">Membrane</keyword>
<dbReference type="InterPro" id="IPR003660">
    <property type="entry name" value="HAMP_dom"/>
</dbReference>
<dbReference type="AlphaFoldDB" id="A0A926E7V0"/>
<comment type="caution">
    <text evidence="14">The sequence shown here is derived from an EMBL/GenBank/DDBJ whole genome shotgun (WGS) entry which is preliminary data.</text>
</comment>
<evidence type="ECO:0000256" key="1">
    <source>
        <dbReference type="ARBA" id="ARBA00000085"/>
    </source>
</evidence>
<dbReference type="PROSITE" id="PS50885">
    <property type="entry name" value="HAMP"/>
    <property type="match status" value="1"/>
</dbReference>
<dbReference type="PANTHER" id="PTHR42878:SF7">
    <property type="entry name" value="SENSOR HISTIDINE KINASE GLRK"/>
    <property type="match status" value="1"/>
</dbReference>
<dbReference type="SMART" id="SM00387">
    <property type="entry name" value="HATPase_c"/>
    <property type="match status" value="1"/>
</dbReference>
<evidence type="ECO:0000256" key="4">
    <source>
        <dbReference type="ARBA" id="ARBA00022553"/>
    </source>
</evidence>
<feature type="domain" description="Histidine kinase" evidence="12">
    <location>
        <begin position="131"/>
        <end position="343"/>
    </location>
</feature>
<dbReference type="Pfam" id="PF00512">
    <property type="entry name" value="HisKA"/>
    <property type="match status" value="1"/>
</dbReference>
<dbReference type="GO" id="GO:0005524">
    <property type="term" value="F:ATP binding"/>
    <property type="evidence" value="ECO:0007669"/>
    <property type="project" value="UniProtKB-KW"/>
</dbReference>
<dbReference type="InterPro" id="IPR036097">
    <property type="entry name" value="HisK_dim/P_sf"/>
</dbReference>
<keyword evidence="8" id="KW-0067">ATP-binding</keyword>
<dbReference type="SUPFAM" id="SSF47384">
    <property type="entry name" value="Homodimeric domain of signal transducing histidine kinase"/>
    <property type="match status" value="1"/>
</dbReference>
<dbReference type="InterPro" id="IPR003661">
    <property type="entry name" value="HisK_dim/P_dom"/>
</dbReference>
<feature type="domain" description="HAMP" evidence="13">
    <location>
        <begin position="76"/>
        <end position="123"/>
    </location>
</feature>
<evidence type="ECO:0000256" key="3">
    <source>
        <dbReference type="ARBA" id="ARBA00012438"/>
    </source>
</evidence>
<keyword evidence="9" id="KW-0902">Two-component regulatory system</keyword>
<dbReference type="EMBL" id="JACRTA010000003">
    <property type="protein sequence ID" value="MBC8568798.1"/>
    <property type="molecule type" value="Genomic_DNA"/>
</dbReference>
<dbReference type="RefSeq" id="WP_177270032.1">
    <property type="nucleotide sequence ID" value="NZ_JACRTA010000003.1"/>
</dbReference>
<dbReference type="GO" id="GO:0030295">
    <property type="term" value="F:protein kinase activator activity"/>
    <property type="evidence" value="ECO:0007669"/>
    <property type="project" value="TreeGrafter"/>
</dbReference>
<feature type="transmembrane region" description="Helical" evidence="11">
    <location>
        <begin position="48"/>
        <end position="68"/>
    </location>
</feature>
<protein>
    <recommendedName>
        <fullName evidence="3">histidine kinase</fullName>
        <ecNumber evidence="3">2.7.13.3</ecNumber>
    </recommendedName>
</protein>
<evidence type="ECO:0000313" key="15">
    <source>
        <dbReference type="Proteomes" id="UP000610862"/>
    </source>
</evidence>
<dbReference type="PANTHER" id="PTHR42878">
    <property type="entry name" value="TWO-COMPONENT HISTIDINE KINASE"/>
    <property type="match status" value="1"/>
</dbReference>
<dbReference type="InterPro" id="IPR036890">
    <property type="entry name" value="HATPase_C_sf"/>
</dbReference>
<dbReference type="Gene3D" id="1.10.287.130">
    <property type="match status" value="1"/>
</dbReference>